<comment type="caution">
    <text evidence="1">The sequence shown here is derived from an EMBL/GenBank/DDBJ whole genome shotgun (WGS) entry which is preliminary data.</text>
</comment>
<dbReference type="EMBL" id="JAFEMO010000008">
    <property type="protein sequence ID" value="KAH7566140.1"/>
    <property type="molecule type" value="Genomic_DNA"/>
</dbReference>
<protein>
    <submittedName>
        <fullName evidence="1">Uncharacterized protein</fullName>
    </submittedName>
</protein>
<dbReference type="Proteomes" id="UP000827721">
    <property type="component" value="Unassembled WGS sequence"/>
</dbReference>
<evidence type="ECO:0000313" key="2">
    <source>
        <dbReference type="Proteomes" id="UP000827721"/>
    </source>
</evidence>
<keyword evidence="2" id="KW-1185">Reference proteome</keyword>
<reference evidence="1 2" key="1">
    <citation type="submission" date="2021-02" db="EMBL/GenBank/DDBJ databases">
        <title>Plant Genome Project.</title>
        <authorList>
            <person name="Zhang R.-G."/>
        </authorList>
    </citation>
    <scope>NUCLEOTIDE SEQUENCE [LARGE SCALE GENOMIC DNA]</scope>
    <source>
        <tissue evidence="1">Leaves</tissue>
    </source>
</reference>
<proteinExistence type="predicted"/>
<accession>A0ABQ8HP63</accession>
<organism evidence="1 2">
    <name type="scientific">Xanthoceras sorbifolium</name>
    <dbReference type="NCBI Taxonomy" id="99658"/>
    <lineage>
        <taxon>Eukaryota</taxon>
        <taxon>Viridiplantae</taxon>
        <taxon>Streptophyta</taxon>
        <taxon>Embryophyta</taxon>
        <taxon>Tracheophyta</taxon>
        <taxon>Spermatophyta</taxon>
        <taxon>Magnoliopsida</taxon>
        <taxon>eudicotyledons</taxon>
        <taxon>Gunneridae</taxon>
        <taxon>Pentapetalae</taxon>
        <taxon>rosids</taxon>
        <taxon>malvids</taxon>
        <taxon>Sapindales</taxon>
        <taxon>Sapindaceae</taxon>
        <taxon>Xanthoceroideae</taxon>
        <taxon>Xanthoceras</taxon>
    </lineage>
</organism>
<sequence>MEKMVHGFKYSKVKQESVNNVGVSTRVWRSVKRVAARFTRRRWRRQKLVAVRRVVLWASAQLKKKKKICRISDSNRRSGQQVMIPTYDMFSYTNNFDDGKWQQEEVDFYGRRSFSYRFADMHANQDSPLF</sequence>
<name>A0ABQ8HP63_9ROSI</name>
<evidence type="ECO:0000313" key="1">
    <source>
        <dbReference type="EMBL" id="KAH7566140.1"/>
    </source>
</evidence>
<gene>
    <name evidence="1" type="ORF">JRO89_XS08G0101800</name>
</gene>
<dbReference type="PANTHER" id="PTHR33168">
    <property type="entry name" value="STRESS INDUCED PROTEIN-RELATED"/>
    <property type="match status" value="1"/>
</dbReference>